<proteinExistence type="predicted"/>
<organism evidence="1 2">
    <name type="scientific">Frondihabitans australicus</name>
    <dbReference type="NCBI Taxonomy" id="386892"/>
    <lineage>
        <taxon>Bacteria</taxon>
        <taxon>Bacillati</taxon>
        <taxon>Actinomycetota</taxon>
        <taxon>Actinomycetes</taxon>
        <taxon>Micrococcales</taxon>
        <taxon>Microbacteriaceae</taxon>
        <taxon>Frondihabitans</taxon>
    </lineage>
</organism>
<protein>
    <submittedName>
        <fullName evidence="1">Uncharacterized protein</fullName>
    </submittedName>
</protein>
<dbReference type="RefSeq" id="WP_121370027.1">
    <property type="nucleotide sequence ID" value="NZ_RBKS01000001.1"/>
</dbReference>
<name>A0A495IJA9_9MICO</name>
<evidence type="ECO:0000313" key="2">
    <source>
        <dbReference type="Proteomes" id="UP000280008"/>
    </source>
</evidence>
<dbReference type="OrthoDB" id="5113362at2"/>
<evidence type="ECO:0000313" key="1">
    <source>
        <dbReference type="EMBL" id="RKR75206.1"/>
    </source>
</evidence>
<accession>A0A495IJA9</accession>
<comment type="caution">
    <text evidence="1">The sequence shown here is derived from an EMBL/GenBank/DDBJ whole genome shotgun (WGS) entry which is preliminary data.</text>
</comment>
<dbReference type="AlphaFoldDB" id="A0A495IJA9"/>
<reference evidence="1 2" key="1">
    <citation type="submission" date="2018-10" db="EMBL/GenBank/DDBJ databases">
        <title>Sequencing the genomes of 1000 actinobacteria strains.</title>
        <authorList>
            <person name="Klenk H.-P."/>
        </authorList>
    </citation>
    <scope>NUCLEOTIDE SEQUENCE [LARGE SCALE GENOMIC DNA]</scope>
    <source>
        <strain evidence="1 2">DSM 17894</strain>
    </source>
</reference>
<gene>
    <name evidence="1" type="ORF">C8E83_2344</name>
</gene>
<sequence length="195" mass="21599">MTDLDDAIERFARPRRHVSPLPEESETVAAGWALELLLQESVIALRRRGVEPVQTVMVAAGAGRTPTYKVVAPTWPLELFALTARGVALPYTMLTADVPGGPIYPRVDAPWVAVEPTPIVVGDGPGDVEVNRRGQLQWKWSRPGRGDARDMPWTSGFRSRFEVNWSDARPGPLLEPIAFAITDHLDHRIERGVLH</sequence>
<keyword evidence="2" id="KW-1185">Reference proteome</keyword>
<dbReference type="Proteomes" id="UP000280008">
    <property type="component" value="Unassembled WGS sequence"/>
</dbReference>
<dbReference type="EMBL" id="RBKS01000001">
    <property type="protein sequence ID" value="RKR75206.1"/>
    <property type="molecule type" value="Genomic_DNA"/>
</dbReference>